<feature type="transmembrane region" description="Helical" evidence="6">
    <location>
        <begin position="203"/>
        <end position="228"/>
    </location>
</feature>
<evidence type="ECO:0000256" key="2">
    <source>
        <dbReference type="ARBA" id="ARBA00022475"/>
    </source>
</evidence>
<proteinExistence type="predicted"/>
<evidence type="ECO:0000256" key="3">
    <source>
        <dbReference type="ARBA" id="ARBA00022692"/>
    </source>
</evidence>
<dbReference type="PIRSF" id="PIRSF035875">
    <property type="entry name" value="RNase_BN"/>
    <property type="match status" value="1"/>
</dbReference>
<dbReference type="RefSeq" id="WP_038145820.1">
    <property type="nucleotide sequence ID" value="NZ_AQRC01000006.1"/>
</dbReference>
<dbReference type="eggNOG" id="COG1295">
    <property type="taxonomic scope" value="Bacteria"/>
</dbReference>
<comment type="caution">
    <text evidence="7">The sequence shown here is derived from an EMBL/GenBank/DDBJ whole genome shotgun (WGS) entry which is preliminary data.</text>
</comment>
<reference evidence="7 8" key="2">
    <citation type="journal article" date="2015" name="Antonie Van Leeuwenhoek">
        <title>Thioclava indica sp. nov., isolated from surface seawater of the Indian Ocean.</title>
        <authorList>
            <person name="Liu Y."/>
            <person name="Lai Q."/>
            <person name="Du J."/>
            <person name="Xu H."/>
            <person name="Jiang L."/>
            <person name="Shao Z."/>
        </authorList>
    </citation>
    <scope>NUCLEOTIDE SEQUENCE [LARGE SCALE GENOMIC DNA]</scope>
    <source>
        <strain evidence="7 8">13D2W-2</strain>
    </source>
</reference>
<name>A0A085TWZ7_9RHOB</name>
<dbReference type="PATRIC" id="fig|1317124.6.peg.1973"/>
<keyword evidence="8" id="KW-1185">Reference proteome</keyword>
<evidence type="ECO:0000313" key="7">
    <source>
        <dbReference type="EMBL" id="KFE35244.1"/>
    </source>
</evidence>
<dbReference type="NCBIfam" id="TIGR00765">
    <property type="entry name" value="yihY_not_rbn"/>
    <property type="match status" value="1"/>
</dbReference>
<evidence type="ECO:0000256" key="6">
    <source>
        <dbReference type="SAM" id="Phobius"/>
    </source>
</evidence>
<feature type="transmembrane region" description="Helical" evidence="6">
    <location>
        <begin position="20"/>
        <end position="46"/>
    </location>
</feature>
<dbReference type="STRING" id="1317124.DW2_09721"/>
<feature type="transmembrane region" description="Helical" evidence="6">
    <location>
        <begin position="169"/>
        <end position="191"/>
    </location>
</feature>
<keyword evidence="3 6" id="KW-0812">Transmembrane</keyword>
<dbReference type="OrthoDB" id="9781030at2"/>
<feature type="transmembrane region" description="Helical" evidence="6">
    <location>
        <begin position="240"/>
        <end position="267"/>
    </location>
</feature>
<dbReference type="InterPro" id="IPR017039">
    <property type="entry name" value="Virul_fac_BrkB"/>
</dbReference>
<dbReference type="GO" id="GO:0005886">
    <property type="term" value="C:plasma membrane"/>
    <property type="evidence" value="ECO:0007669"/>
    <property type="project" value="UniProtKB-SubCell"/>
</dbReference>
<dbReference type="PANTHER" id="PTHR30213">
    <property type="entry name" value="INNER MEMBRANE PROTEIN YHJD"/>
    <property type="match status" value="1"/>
</dbReference>
<gene>
    <name evidence="7" type="ORF">DW2_09721</name>
</gene>
<dbReference type="Proteomes" id="UP000028607">
    <property type="component" value="Unassembled WGS sequence"/>
</dbReference>
<evidence type="ECO:0000256" key="4">
    <source>
        <dbReference type="ARBA" id="ARBA00022989"/>
    </source>
</evidence>
<evidence type="ECO:0000256" key="5">
    <source>
        <dbReference type="ARBA" id="ARBA00023136"/>
    </source>
</evidence>
<dbReference type="AlphaFoldDB" id="A0A085TWZ7"/>
<organism evidence="7 8">
    <name type="scientific">Thioclava atlantica</name>
    <dbReference type="NCBI Taxonomy" id="1317124"/>
    <lineage>
        <taxon>Bacteria</taxon>
        <taxon>Pseudomonadati</taxon>
        <taxon>Pseudomonadota</taxon>
        <taxon>Alphaproteobacteria</taxon>
        <taxon>Rhodobacterales</taxon>
        <taxon>Paracoccaceae</taxon>
        <taxon>Thioclava</taxon>
    </lineage>
</organism>
<dbReference type="EMBL" id="AQRC01000006">
    <property type="protein sequence ID" value="KFE35244.1"/>
    <property type="molecule type" value="Genomic_DNA"/>
</dbReference>
<keyword evidence="5 6" id="KW-0472">Membrane</keyword>
<reference evidence="8" key="1">
    <citation type="submission" date="2013-04" db="EMBL/GenBank/DDBJ databases">
        <title>Thioclava sp. 13D2W-2 Genome Sequencing.</title>
        <authorList>
            <person name="Lai Q."/>
            <person name="Li G."/>
            <person name="Shao Z."/>
        </authorList>
    </citation>
    <scope>NUCLEOTIDE SEQUENCE [LARGE SCALE GENOMIC DNA]</scope>
    <source>
        <strain evidence="8">13D2W-2</strain>
    </source>
</reference>
<accession>A0A085TWZ7</accession>
<dbReference type="Pfam" id="PF03631">
    <property type="entry name" value="Virul_fac_BrkB"/>
    <property type="match status" value="1"/>
</dbReference>
<feature type="transmembrane region" description="Helical" evidence="6">
    <location>
        <begin position="130"/>
        <end position="157"/>
    </location>
</feature>
<keyword evidence="2" id="KW-1003">Cell membrane</keyword>
<protein>
    <submittedName>
        <fullName evidence="7">Ribonuclease BN</fullName>
    </submittedName>
</protein>
<feature type="transmembrane region" description="Helical" evidence="6">
    <location>
        <begin position="58"/>
        <end position="74"/>
    </location>
</feature>
<comment type="subcellular location">
    <subcellularLocation>
        <location evidence="1">Cell membrane</location>
        <topology evidence="1">Multi-pass membrane protein</topology>
    </subcellularLocation>
</comment>
<dbReference type="PANTHER" id="PTHR30213:SF0">
    <property type="entry name" value="UPF0761 MEMBRANE PROTEIN YIHY"/>
    <property type="match status" value="1"/>
</dbReference>
<sequence>MNGTFKFGIGLFGRLVESNISLASAGVAFYAMLAIFPGVSATIAIWSAFADPAVIREYLNVAANFIPPSAYALLNDQIQGWLIGPRPSIGLGVFISALVTLLSARAGVAALVLSLNVIHGTQPRATIWSFVMGYLMTIALVGVMLAALATIVIVPIAVNFLPFHEYTSILLSGLPWGAMLLLMLTALGILYRYGPNTAPHRDPIFTLGAVLAAAVWGLSSLALTYYLANFGNYNKVYGSIGAVIALLFWLYVSAFSVLLGAAFNAEIAAHRRGRRRRPVTE</sequence>
<evidence type="ECO:0000256" key="1">
    <source>
        <dbReference type="ARBA" id="ARBA00004651"/>
    </source>
</evidence>
<feature type="transmembrane region" description="Helical" evidence="6">
    <location>
        <begin position="94"/>
        <end position="118"/>
    </location>
</feature>
<keyword evidence="4 6" id="KW-1133">Transmembrane helix</keyword>
<evidence type="ECO:0000313" key="8">
    <source>
        <dbReference type="Proteomes" id="UP000028607"/>
    </source>
</evidence>